<comment type="caution">
    <text evidence="2">The sequence shown here is derived from an EMBL/GenBank/DDBJ whole genome shotgun (WGS) entry which is preliminary data.</text>
</comment>
<protein>
    <recommendedName>
        <fullName evidence="4">Cellulose biosynthesis protein BcsN</fullName>
    </recommendedName>
</protein>
<name>A0ABQ4S1X4_9HYPH</name>
<evidence type="ECO:0008006" key="4">
    <source>
        <dbReference type="Google" id="ProtNLM"/>
    </source>
</evidence>
<evidence type="ECO:0000256" key="1">
    <source>
        <dbReference type="SAM" id="MobiDB-lite"/>
    </source>
</evidence>
<feature type="region of interest" description="Disordered" evidence="1">
    <location>
        <begin position="284"/>
        <end position="316"/>
    </location>
</feature>
<organism evidence="2 3">
    <name type="scientific">Methylobacterium iners</name>
    <dbReference type="NCBI Taxonomy" id="418707"/>
    <lineage>
        <taxon>Bacteria</taxon>
        <taxon>Pseudomonadati</taxon>
        <taxon>Pseudomonadota</taxon>
        <taxon>Alphaproteobacteria</taxon>
        <taxon>Hyphomicrobiales</taxon>
        <taxon>Methylobacteriaceae</taxon>
        <taxon>Methylobacterium</taxon>
    </lineage>
</organism>
<accession>A0ABQ4S1X4</accession>
<proteinExistence type="predicted"/>
<dbReference type="PROSITE" id="PS51257">
    <property type="entry name" value="PROKAR_LIPOPROTEIN"/>
    <property type="match status" value="1"/>
</dbReference>
<dbReference type="Pfam" id="PF17038">
    <property type="entry name" value="CBP_BcsN"/>
    <property type="match status" value="1"/>
</dbReference>
<keyword evidence="3" id="KW-1185">Reference proteome</keyword>
<reference evidence="2" key="1">
    <citation type="journal article" date="2021" name="Front. Microbiol.">
        <title>Comprehensive Comparative Genomics and Phenotyping of Methylobacterium Species.</title>
        <authorList>
            <person name="Alessa O."/>
            <person name="Ogura Y."/>
            <person name="Fujitani Y."/>
            <person name="Takami H."/>
            <person name="Hayashi T."/>
            <person name="Sahin N."/>
            <person name="Tani A."/>
        </authorList>
    </citation>
    <scope>NUCLEOTIDE SEQUENCE</scope>
    <source>
        <strain evidence="2">DSM 19015</strain>
    </source>
</reference>
<dbReference type="InterPro" id="IPR031482">
    <property type="entry name" value="CBP_BcsN"/>
</dbReference>
<sequence length="347" mass="37784">MIRHFVLIILPVLLGACTGRDNVANTRVGQFASLDAAVSRSFARGEGTLGGVAPMAVLPDWVGRPSLPRERVGNEVVEQTTELASSARGDRQANFIRVVQHRNADRPLFVSLNTRAVDPQQIAKPTEAGIRSEIVEHFPDTDMQVVTRPAANAYGPYGLAIGRTRGGTRCLYAWQWIDHLGQSKESADREGAPSSVSLRVRLCRSDITFEAMAAAIDRIRLVHRREGTPFLRPNQPVFAASQPPRQPRQRINRSRLEMPTTPPRQPIANVAMNEPRQRYLASDTLLPEPSRAERSKPATFPAPATPGMPTGLGTFRSAAAAPSAIAADLPMEAFRGPSKPNAAATRN</sequence>
<dbReference type="Proteomes" id="UP001055125">
    <property type="component" value="Unassembled WGS sequence"/>
</dbReference>
<evidence type="ECO:0000313" key="3">
    <source>
        <dbReference type="Proteomes" id="UP001055125"/>
    </source>
</evidence>
<reference evidence="2" key="2">
    <citation type="submission" date="2021-08" db="EMBL/GenBank/DDBJ databases">
        <authorList>
            <person name="Tani A."/>
            <person name="Ola A."/>
            <person name="Ogura Y."/>
            <person name="Katsura K."/>
            <person name="Hayashi T."/>
        </authorList>
    </citation>
    <scope>NUCLEOTIDE SEQUENCE</scope>
    <source>
        <strain evidence="2">DSM 19015</strain>
    </source>
</reference>
<dbReference type="EMBL" id="BPQP01000048">
    <property type="protein sequence ID" value="GJD95853.1"/>
    <property type="molecule type" value="Genomic_DNA"/>
</dbReference>
<gene>
    <name evidence="2" type="ORF">OCOJLMKI_3069</name>
</gene>
<evidence type="ECO:0000313" key="2">
    <source>
        <dbReference type="EMBL" id="GJD95853.1"/>
    </source>
</evidence>
<feature type="region of interest" description="Disordered" evidence="1">
    <location>
        <begin position="232"/>
        <end position="267"/>
    </location>
</feature>